<dbReference type="GO" id="GO:1990966">
    <property type="term" value="P:ATP generation from poly-ADP-D-ribose"/>
    <property type="evidence" value="ECO:0007669"/>
    <property type="project" value="TreeGrafter"/>
</dbReference>
<dbReference type="GO" id="GO:0005737">
    <property type="term" value="C:cytoplasm"/>
    <property type="evidence" value="ECO:0007669"/>
    <property type="project" value="TreeGrafter"/>
</dbReference>
<dbReference type="Pfam" id="PF05028">
    <property type="entry name" value="PARG_cat_C"/>
    <property type="match status" value="1"/>
</dbReference>
<evidence type="ECO:0000313" key="9">
    <source>
        <dbReference type="Proteomes" id="UP001497472"/>
    </source>
</evidence>
<feature type="domain" description="PARG helical" evidence="7">
    <location>
        <begin position="164"/>
        <end position="284"/>
    </location>
</feature>
<dbReference type="InterPro" id="IPR046372">
    <property type="entry name" value="PARG_cat_C"/>
</dbReference>
<evidence type="ECO:0000256" key="3">
    <source>
        <dbReference type="ARBA" id="ARBA00022801"/>
    </source>
</evidence>
<evidence type="ECO:0000256" key="5">
    <source>
        <dbReference type="PIRSR" id="PIRSR607724-2"/>
    </source>
</evidence>
<protein>
    <recommendedName>
        <fullName evidence="2">poly(ADP-ribose) glycohydrolase</fullName>
        <ecNumber evidence="2">3.2.1.143</ecNumber>
    </recommendedName>
</protein>
<dbReference type="GO" id="GO:0009225">
    <property type="term" value="P:nucleotide-sugar metabolic process"/>
    <property type="evidence" value="ECO:0007669"/>
    <property type="project" value="TreeGrafter"/>
</dbReference>
<keyword evidence="3" id="KW-0378">Hydrolase</keyword>
<dbReference type="EC" id="3.2.1.143" evidence="2"/>
<reference evidence="8 9" key="1">
    <citation type="submission" date="2023-11" db="EMBL/GenBank/DDBJ databases">
        <authorList>
            <person name="Okamura Y."/>
        </authorList>
    </citation>
    <scope>NUCLEOTIDE SEQUENCE [LARGE SCALE GENOMIC DNA]</scope>
</reference>
<feature type="binding site" evidence="5">
    <location>
        <position position="383"/>
    </location>
    <ligand>
        <name>substrate</name>
    </ligand>
</feature>
<dbReference type="EMBL" id="CAVLEF010000011">
    <property type="protein sequence ID" value="CAK1549263.1"/>
    <property type="molecule type" value="Genomic_DNA"/>
</dbReference>
<evidence type="ECO:0000256" key="1">
    <source>
        <dbReference type="ARBA" id="ARBA00009545"/>
    </source>
</evidence>
<dbReference type="Proteomes" id="UP001497472">
    <property type="component" value="Unassembled WGS sequence"/>
</dbReference>
<dbReference type="Pfam" id="PF20811">
    <property type="entry name" value="PARG_cat_N"/>
    <property type="match status" value="1"/>
</dbReference>
<feature type="binding site" evidence="5">
    <location>
        <position position="328"/>
    </location>
    <ligand>
        <name>substrate</name>
    </ligand>
</feature>
<dbReference type="GO" id="GO:0006282">
    <property type="term" value="P:regulation of DNA repair"/>
    <property type="evidence" value="ECO:0007669"/>
    <property type="project" value="InterPro"/>
</dbReference>
<evidence type="ECO:0000259" key="6">
    <source>
        <dbReference type="Pfam" id="PF05028"/>
    </source>
</evidence>
<dbReference type="GO" id="GO:0004649">
    <property type="term" value="F:poly(ADP-ribose) glycohydrolase activity"/>
    <property type="evidence" value="ECO:0007669"/>
    <property type="project" value="UniProtKB-EC"/>
</dbReference>
<comment type="similarity">
    <text evidence="1">Belongs to the poly(ADP-ribose) glycohydrolase family.</text>
</comment>
<proteinExistence type="inferred from homology"/>
<sequence>MFCKFSSSKFVIKKGIYFDLSLKMCTKDMSIDHTWRGVPLSQIYGSDSPWGSPEFPLVQPTFNHAVLYHISHNRDMEKPPKPQIGTDKWDQDHVRMPCSRHSLYPVSDSAGRKQLKERWHIIEEVLSKPIKNSKQLAEAIITYNSKFKDIWTFSSLHYLFDEYLEEEETQYFFDVTLPQIANLALMLPKLVQTSIPLLKQGKIQSVSLSQQQISSLLANAFFCTYPRRNSRKTTAEYGNYPFINFSNLFNLLPKEHVLEKLKSICHYFRRVCSKVPTGVVTFSRRSVPFHQCPDWDKSTVSLATLPVHVDSEMIIEDLPGLIQVDFANKFLGGGVLRGGCVQEEIRFVICPELMLSMLFTEALDPTETVIIIGSERYSDYTGYGSTFHWAADHIDQTPLDSSCRRRCAVLAMDAVPFRNGSLQWKKQAILRDLNKAWVGFSSYTVPEPHLQYPGVATGNWGCGAFGGTATLKSLVQLMSCAQARRPMAYCTFHDTELRDYIERVWTIFTKHNVTVGQLFKMLVKYCDTCNIKEVSLQSFLEDELGEEPVTKNNTSVQESSQDSIKLDPVLLQTSPDIFEDDTETAADIENKRISQSMRLFAEMEKFDQESGNLNLTSSERLTEKMDVAVSPGVKMKTMRKITDYFAKKT</sequence>
<dbReference type="InterPro" id="IPR048362">
    <property type="entry name" value="PARG_helical"/>
</dbReference>
<comment type="caution">
    <text evidence="8">The sequence shown here is derived from an EMBL/GenBank/DDBJ whole genome shotgun (WGS) entry which is preliminary data.</text>
</comment>
<feature type="active site" evidence="4">
    <location>
        <position position="325"/>
    </location>
</feature>
<keyword evidence="9" id="KW-1185">Reference proteome</keyword>
<feature type="active site" evidence="4">
    <location>
        <position position="344"/>
    </location>
</feature>
<evidence type="ECO:0000313" key="8">
    <source>
        <dbReference type="EMBL" id="CAK1549263.1"/>
    </source>
</evidence>
<feature type="active site" evidence="4">
    <location>
        <position position="343"/>
    </location>
</feature>
<feature type="binding site" evidence="5">
    <location>
        <position position="342"/>
    </location>
    <ligand>
        <name>substrate</name>
    </ligand>
</feature>
<dbReference type="GO" id="GO:0005634">
    <property type="term" value="C:nucleus"/>
    <property type="evidence" value="ECO:0007669"/>
    <property type="project" value="TreeGrafter"/>
</dbReference>
<accession>A0AAV1JLB5</accession>
<organism evidence="8 9">
    <name type="scientific">Leptosia nina</name>
    <dbReference type="NCBI Taxonomy" id="320188"/>
    <lineage>
        <taxon>Eukaryota</taxon>
        <taxon>Metazoa</taxon>
        <taxon>Ecdysozoa</taxon>
        <taxon>Arthropoda</taxon>
        <taxon>Hexapoda</taxon>
        <taxon>Insecta</taxon>
        <taxon>Pterygota</taxon>
        <taxon>Neoptera</taxon>
        <taxon>Endopterygota</taxon>
        <taxon>Lepidoptera</taxon>
        <taxon>Glossata</taxon>
        <taxon>Ditrysia</taxon>
        <taxon>Papilionoidea</taxon>
        <taxon>Pieridae</taxon>
        <taxon>Pierinae</taxon>
        <taxon>Leptosia</taxon>
    </lineage>
</organism>
<name>A0AAV1JLB5_9NEOP</name>
<evidence type="ECO:0000256" key="2">
    <source>
        <dbReference type="ARBA" id="ARBA00012255"/>
    </source>
</evidence>
<evidence type="ECO:0000259" key="7">
    <source>
        <dbReference type="Pfam" id="PF20811"/>
    </source>
</evidence>
<evidence type="ECO:0000256" key="4">
    <source>
        <dbReference type="PIRSR" id="PIRSR607724-1"/>
    </source>
</evidence>
<dbReference type="InterPro" id="IPR007724">
    <property type="entry name" value="Poly_GlycHdrlase"/>
</dbReference>
<feature type="domain" description="PARG catalytic Macro" evidence="6">
    <location>
        <begin position="293"/>
        <end position="498"/>
    </location>
</feature>
<dbReference type="PANTHER" id="PTHR12837">
    <property type="entry name" value="POLY ADP-RIBOSE GLYCOHYDROLASE"/>
    <property type="match status" value="1"/>
</dbReference>
<dbReference type="GO" id="GO:0005975">
    <property type="term" value="P:carbohydrate metabolic process"/>
    <property type="evidence" value="ECO:0007669"/>
    <property type="project" value="InterPro"/>
</dbReference>
<gene>
    <name evidence="8" type="ORF">LNINA_LOCUS8576</name>
</gene>
<dbReference type="PANTHER" id="PTHR12837:SF15">
    <property type="entry name" value="POLY(ADP-RIBOSE) GLYCOHYDROLASE"/>
    <property type="match status" value="1"/>
</dbReference>
<dbReference type="AlphaFoldDB" id="A0AAV1JLB5"/>